<dbReference type="EMBL" id="CP018866">
    <property type="protein sequence ID" value="AST91082.1"/>
    <property type="molecule type" value="Genomic_DNA"/>
</dbReference>
<name>A0A223KNM1_9BACI</name>
<evidence type="ECO:0000313" key="1">
    <source>
        <dbReference type="EMBL" id="AST91082.1"/>
    </source>
</evidence>
<dbReference type="KEGG" id="bcoh:BC6307_07220"/>
<evidence type="ECO:0000313" key="2">
    <source>
        <dbReference type="Proteomes" id="UP000215224"/>
    </source>
</evidence>
<dbReference type="Proteomes" id="UP000215224">
    <property type="component" value="Chromosome"/>
</dbReference>
<reference evidence="1 2" key="1">
    <citation type="submission" date="2016-12" db="EMBL/GenBank/DDBJ databases">
        <title>The whole genome sequencing and assembly of Bacillus cohnii DSM 6307T strain.</title>
        <authorList>
            <person name="Lee Y.-J."/>
            <person name="Yi H."/>
            <person name="Bahn Y.-S."/>
            <person name="Kim J.F."/>
            <person name="Lee D.-W."/>
        </authorList>
    </citation>
    <scope>NUCLEOTIDE SEQUENCE [LARGE SCALE GENOMIC DNA]</scope>
    <source>
        <strain evidence="1 2">DSM 6307</strain>
    </source>
</reference>
<dbReference type="STRING" id="1314751.GCA_001591425_00329"/>
<accession>A0A223KNM1</accession>
<dbReference type="AlphaFoldDB" id="A0A223KNM1"/>
<sequence>MKRTELVEEVSDYLITYLKAGRVGINSFIKKAELNVSQLDELLMIHFLLKPEVKQFVRGLPILLRRFKTSTTEENITFQGEVRGSINWEKTITERIKINHRDRTIFLCNESVKNYNIVENIVLKELICTIYTVLYQKIDTSNLEKHSYFKEWRELKFIVSEVYRKNVYLLKVDEGKVTTRMIQKAMTHRNSLYRKAAKLLLDYREIMKARYDREVLQSLLMETFIFPEKEEVLFELYWTIQIIKASAKNAQLHLINGKNNLVASWETDEYVYQIYHDSAGSPNITFNISTEEISAVEHPFIEKKIAAMGTALQLAKQSLGRGFDSTTFWRGRPDIIVEKYSKLTGQLHKVIIGEVKDTKKADYAITGLRELVEYMELIKGRDGQYLKDRNTGIVEGMLFLGDIVVKDTMVDHIKIFTLSNSNGQKLNISV</sequence>
<organism evidence="1 2">
    <name type="scientific">Sutcliffiella cohnii</name>
    <dbReference type="NCBI Taxonomy" id="33932"/>
    <lineage>
        <taxon>Bacteria</taxon>
        <taxon>Bacillati</taxon>
        <taxon>Bacillota</taxon>
        <taxon>Bacilli</taxon>
        <taxon>Bacillales</taxon>
        <taxon>Bacillaceae</taxon>
        <taxon>Sutcliffiella</taxon>
    </lineage>
</organism>
<protein>
    <submittedName>
        <fullName evidence="1">Uncharacterized protein</fullName>
    </submittedName>
</protein>
<keyword evidence="2" id="KW-1185">Reference proteome</keyword>
<gene>
    <name evidence="1" type="ORF">BC6307_07220</name>
</gene>
<proteinExistence type="predicted"/>